<dbReference type="RefSeq" id="WP_190918919.1">
    <property type="nucleotide sequence ID" value="NZ_JACXIZ010000024.1"/>
</dbReference>
<dbReference type="InterPro" id="IPR039356">
    <property type="entry name" value="YfbR/HDDC2"/>
</dbReference>
<dbReference type="PANTHER" id="PTHR11845">
    <property type="entry name" value="5'-DEOXYNUCLEOTIDASE HDDC2"/>
    <property type="match status" value="1"/>
</dbReference>
<dbReference type="Gene3D" id="1.10.3210.10">
    <property type="entry name" value="Hypothetical protein af1432"/>
    <property type="match status" value="2"/>
</dbReference>
<gene>
    <name evidence="3" type="ORF">IDH44_14800</name>
</gene>
<feature type="domain" description="HD/PDEase" evidence="2">
    <location>
        <begin position="26"/>
        <end position="150"/>
    </location>
</feature>
<proteinExistence type="predicted"/>
<protein>
    <submittedName>
        <fullName evidence="3">HD domain-containing protein</fullName>
    </submittedName>
</protein>
<keyword evidence="1" id="KW-0378">Hydrolase</keyword>
<dbReference type="SUPFAM" id="SSF109604">
    <property type="entry name" value="HD-domain/PDEase-like"/>
    <property type="match status" value="2"/>
</dbReference>
<accession>A0A927GSE2</accession>
<evidence type="ECO:0000313" key="3">
    <source>
        <dbReference type="EMBL" id="MBD2846468.1"/>
    </source>
</evidence>
<dbReference type="GO" id="GO:0002953">
    <property type="term" value="F:5'-deoxynucleotidase activity"/>
    <property type="evidence" value="ECO:0007669"/>
    <property type="project" value="InterPro"/>
</dbReference>
<evidence type="ECO:0000313" key="4">
    <source>
        <dbReference type="Proteomes" id="UP000621560"/>
    </source>
</evidence>
<sequence length="378" mass="43773">MNNGQFTKTIIQMQYVPRWSEHAPRYRDSAASHSFRCAALAVLVGLIHERVLQQPLDRLELTAKALLHDLNETETGSIKHVTKKDARVSDHIRAFERDVNTRLVTYLSNSVRPFFRVYIEQAEDASPTGRLVDAIDSFDAMMFCHRESMHDTNPYFHRRYEQLREEMRGCPLPAIAWLAEEYDKREGVFEFCGHLLNLDNIERWNGNFNLVPDNDATHSFRVAALALFNGLLERERFGREGLDVDRLLSKAILHDVSESLSGDVKGTFKHSQPAVKQAFEAYEHELALRIVHRLPEALRTDMEGYMVAKDGTYEGDLVDVTDKLDALIKANLEMRNNPHYAKTYYEQLTMIQRRFEQPCVIFFLAYILHDLTYASFVR</sequence>
<reference evidence="3" key="1">
    <citation type="submission" date="2020-09" db="EMBL/GenBank/DDBJ databases">
        <title>A novel bacterium of genus Paenibacillus, isolated from South China Sea.</title>
        <authorList>
            <person name="Huang H."/>
            <person name="Mo K."/>
            <person name="Hu Y."/>
        </authorList>
    </citation>
    <scope>NUCLEOTIDE SEQUENCE</scope>
    <source>
        <strain evidence="3">IB182496</strain>
    </source>
</reference>
<dbReference type="GO" id="GO:0005737">
    <property type="term" value="C:cytoplasm"/>
    <property type="evidence" value="ECO:0007669"/>
    <property type="project" value="TreeGrafter"/>
</dbReference>
<evidence type="ECO:0000256" key="1">
    <source>
        <dbReference type="ARBA" id="ARBA00022801"/>
    </source>
</evidence>
<keyword evidence="4" id="KW-1185">Reference proteome</keyword>
<name>A0A927GSE2_9BACL</name>
<dbReference type="EMBL" id="JACXIZ010000024">
    <property type="protein sequence ID" value="MBD2846468.1"/>
    <property type="molecule type" value="Genomic_DNA"/>
</dbReference>
<organism evidence="3 4">
    <name type="scientific">Paenibacillus sabuli</name>
    <dbReference type="NCBI Taxonomy" id="2772509"/>
    <lineage>
        <taxon>Bacteria</taxon>
        <taxon>Bacillati</taxon>
        <taxon>Bacillota</taxon>
        <taxon>Bacilli</taxon>
        <taxon>Bacillales</taxon>
        <taxon>Paenibacillaceae</taxon>
        <taxon>Paenibacillus</taxon>
    </lineage>
</organism>
<evidence type="ECO:0000259" key="2">
    <source>
        <dbReference type="SMART" id="SM00471"/>
    </source>
</evidence>
<dbReference type="InterPro" id="IPR003607">
    <property type="entry name" value="HD/PDEase_dom"/>
</dbReference>
<dbReference type="Pfam" id="PF12917">
    <property type="entry name" value="YfbR-like"/>
    <property type="match status" value="2"/>
</dbReference>
<dbReference type="PANTHER" id="PTHR11845:SF13">
    <property type="entry name" value="5'-DEOXYNUCLEOTIDASE HDDC2"/>
    <property type="match status" value="1"/>
</dbReference>
<comment type="caution">
    <text evidence="3">The sequence shown here is derived from an EMBL/GenBank/DDBJ whole genome shotgun (WGS) entry which is preliminary data.</text>
</comment>
<feature type="domain" description="HD/PDEase" evidence="2">
    <location>
        <begin position="211"/>
        <end position="336"/>
    </location>
</feature>
<dbReference type="SMART" id="SM00471">
    <property type="entry name" value="HDc"/>
    <property type="match status" value="2"/>
</dbReference>
<dbReference type="AlphaFoldDB" id="A0A927GSE2"/>
<dbReference type="Proteomes" id="UP000621560">
    <property type="component" value="Unassembled WGS sequence"/>
</dbReference>